<sequence>MDYGPGDGKHYDQPYWVCPNCMYEVHPDDDEDREHDPC</sequence>
<dbReference type="RefSeq" id="YP_010049714.1">
    <property type="nucleotide sequence ID" value="NC_054393.1"/>
</dbReference>
<evidence type="ECO:0000313" key="1">
    <source>
        <dbReference type="EMBL" id="QBP29702.1"/>
    </source>
</evidence>
<reference evidence="1 2" key="1">
    <citation type="submission" date="2019-02" db="EMBL/GenBank/DDBJ databases">
        <authorList>
            <person name="Kanzanas C."/>
            <person name="Smith M.A."/>
            <person name="Zack K.M."/>
            <person name="Garlena R.A."/>
            <person name="Russell D.A."/>
            <person name="Pope W.H."/>
            <person name="Jacobs-Sera D."/>
            <person name="Hatfull G.F."/>
        </authorList>
    </citation>
    <scope>NUCLEOTIDE SEQUENCE [LARGE SCALE GENOMIC DNA]</scope>
</reference>
<dbReference type="Proteomes" id="UP000294565">
    <property type="component" value="Segment"/>
</dbReference>
<name>A0A482JDL9_9CAUD</name>
<accession>A0A482JDL9</accession>
<protein>
    <submittedName>
        <fullName evidence="1">Uncharacterized protein</fullName>
    </submittedName>
</protein>
<keyword evidence="2" id="KW-1185">Reference proteome</keyword>
<proteinExistence type="predicted"/>
<gene>
    <name evidence="1" type="primary">47</name>
    <name evidence="1" type="ORF">SEA_TYPHA_47</name>
</gene>
<dbReference type="KEGG" id="vg:63743037"/>
<dbReference type="EMBL" id="MK494099">
    <property type="protein sequence ID" value="QBP29702.1"/>
    <property type="molecule type" value="Genomic_DNA"/>
</dbReference>
<dbReference type="GeneID" id="63743037"/>
<evidence type="ECO:0000313" key="2">
    <source>
        <dbReference type="Proteomes" id="UP000294565"/>
    </source>
</evidence>
<organism evidence="1 2">
    <name type="scientific">Mycobacterium phage Typha</name>
    <dbReference type="NCBI Taxonomy" id="2517971"/>
    <lineage>
        <taxon>Viruses</taxon>
        <taxon>Duplodnaviria</taxon>
        <taxon>Heunggongvirae</taxon>
        <taxon>Uroviricota</taxon>
        <taxon>Caudoviricetes</taxon>
        <taxon>Typhavirus</taxon>
        <taxon>Typhavirus typha</taxon>
    </lineage>
</organism>